<evidence type="ECO:0000313" key="1">
    <source>
        <dbReference type="EMBL" id="KAI4383702.1"/>
    </source>
</evidence>
<comment type="caution">
    <text evidence="1">The sequence shown here is derived from an EMBL/GenBank/DDBJ whole genome shotgun (WGS) entry which is preliminary data.</text>
</comment>
<gene>
    <name evidence="1" type="ORF">MLD38_009508</name>
</gene>
<dbReference type="Proteomes" id="UP001057402">
    <property type="component" value="Chromosome 3"/>
</dbReference>
<name>A0ACB9RZ26_9MYRT</name>
<keyword evidence="2" id="KW-1185">Reference proteome</keyword>
<proteinExistence type="predicted"/>
<sequence length="102" mass="11368">MLLLQQRGVHEGVMGVSIRRRFLLSWLALAVLMLLLFRSSCGNSRFPRPRSKDASELPTGSGSGLGRAREDGVRRARGGEEGDIFVDDKRRVRTGPNPLHNR</sequence>
<protein>
    <submittedName>
        <fullName evidence="1">Uncharacterized protein</fullName>
    </submittedName>
</protein>
<evidence type="ECO:0000313" key="2">
    <source>
        <dbReference type="Proteomes" id="UP001057402"/>
    </source>
</evidence>
<organism evidence="1 2">
    <name type="scientific">Melastoma candidum</name>
    <dbReference type="NCBI Taxonomy" id="119954"/>
    <lineage>
        <taxon>Eukaryota</taxon>
        <taxon>Viridiplantae</taxon>
        <taxon>Streptophyta</taxon>
        <taxon>Embryophyta</taxon>
        <taxon>Tracheophyta</taxon>
        <taxon>Spermatophyta</taxon>
        <taxon>Magnoliopsida</taxon>
        <taxon>eudicotyledons</taxon>
        <taxon>Gunneridae</taxon>
        <taxon>Pentapetalae</taxon>
        <taxon>rosids</taxon>
        <taxon>malvids</taxon>
        <taxon>Myrtales</taxon>
        <taxon>Melastomataceae</taxon>
        <taxon>Melastomatoideae</taxon>
        <taxon>Melastomateae</taxon>
        <taxon>Melastoma</taxon>
    </lineage>
</organism>
<dbReference type="EMBL" id="CM042882">
    <property type="protein sequence ID" value="KAI4383702.1"/>
    <property type="molecule type" value="Genomic_DNA"/>
</dbReference>
<reference evidence="2" key="1">
    <citation type="journal article" date="2023" name="Front. Plant Sci.">
        <title>Chromosomal-level genome assembly of Melastoma candidum provides insights into trichome evolution.</title>
        <authorList>
            <person name="Zhong Y."/>
            <person name="Wu W."/>
            <person name="Sun C."/>
            <person name="Zou P."/>
            <person name="Liu Y."/>
            <person name="Dai S."/>
            <person name="Zhou R."/>
        </authorList>
    </citation>
    <scope>NUCLEOTIDE SEQUENCE [LARGE SCALE GENOMIC DNA]</scope>
</reference>
<accession>A0ACB9RZ26</accession>